<feature type="non-terminal residue" evidence="1">
    <location>
        <position position="1"/>
    </location>
</feature>
<reference evidence="1" key="1">
    <citation type="submission" date="2014-05" db="EMBL/GenBank/DDBJ databases">
        <title>The transcriptome of the halophilic microalga Tetraselmis sp. GSL018 isolated from the Great Salt Lake, Utah.</title>
        <authorList>
            <person name="Jinkerson R.E."/>
            <person name="D'Adamo S."/>
            <person name="Posewitz M.C."/>
        </authorList>
    </citation>
    <scope>NUCLEOTIDE SEQUENCE</scope>
    <source>
        <strain evidence="1">GSL018</strain>
    </source>
</reference>
<proteinExistence type="predicted"/>
<name>A0A061RTU0_9CHLO</name>
<dbReference type="EMBL" id="GBEZ01009291">
    <property type="protein sequence ID" value="JAC76287.1"/>
    <property type="molecule type" value="Transcribed_RNA"/>
</dbReference>
<sequence>SSKSETHSVLVHLKEYLETIDLATVSRHFPARVSNPVLV</sequence>
<evidence type="ECO:0000313" key="1">
    <source>
        <dbReference type="EMBL" id="JAC76287.1"/>
    </source>
</evidence>
<dbReference type="AlphaFoldDB" id="A0A061RTU0"/>
<accession>A0A061RTU0</accession>
<protein>
    <submittedName>
        <fullName evidence="1">Uncharacterized protein</fullName>
    </submittedName>
</protein>
<organism evidence="1">
    <name type="scientific">Tetraselmis sp. GSL018</name>
    <dbReference type="NCBI Taxonomy" id="582737"/>
    <lineage>
        <taxon>Eukaryota</taxon>
        <taxon>Viridiplantae</taxon>
        <taxon>Chlorophyta</taxon>
        <taxon>core chlorophytes</taxon>
        <taxon>Chlorodendrophyceae</taxon>
        <taxon>Chlorodendrales</taxon>
        <taxon>Chlorodendraceae</taxon>
        <taxon>Tetraselmis</taxon>
    </lineage>
</organism>
<gene>
    <name evidence="1" type="ORF">TSPGSL018_20587</name>
</gene>